<keyword evidence="5" id="KW-1185">Reference proteome</keyword>
<evidence type="ECO:0000313" key="5">
    <source>
        <dbReference type="Proteomes" id="UP001501231"/>
    </source>
</evidence>
<organism evidence="4 5">
    <name type="scientific">Actinomadura vinacea</name>
    <dbReference type="NCBI Taxonomy" id="115336"/>
    <lineage>
        <taxon>Bacteria</taxon>
        <taxon>Bacillati</taxon>
        <taxon>Actinomycetota</taxon>
        <taxon>Actinomycetes</taxon>
        <taxon>Streptosporangiales</taxon>
        <taxon>Thermomonosporaceae</taxon>
        <taxon>Actinomadura</taxon>
    </lineage>
</organism>
<dbReference type="PANTHER" id="PTHR42736">
    <property type="entry name" value="PROTEIN-GLUTAMINE GAMMA-GLUTAMYLTRANSFERASE"/>
    <property type="match status" value="1"/>
</dbReference>
<evidence type="ECO:0000256" key="2">
    <source>
        <dbReference type="SAM" id="Phobius"/>
    </source>
</evidence>
<feature type="transmembrane region" description="Helical" evidence="2">
    <location>
        <begin position="62"/>
        <end position="84"/>
    </location>
</feature>
<keyword evidence="2" id="KW-1133">Transmembrane helix</keyword>
<gene>
    <name evidence="4" type="ORF">GCM10010191_03500</name>
</gene>
<dbReference type="Proteomes" id="UP001501231">
    <property type="component" value="Unassembled WGS sequence"/>
</dbReference>
<feature type="transmembrane region" description="Helical" evidence="2">
    <location>
        <begin position="120"/>
        <end position="138"/>
    </location>
</feature>
<dbReference type="InterPro" id="IPR002931">
    <property type="entry name" value="Transglutaminase-like"/>
</dbReference>
<reference evidence="5" key="1">
    <citation type="journal article" date="2019" name="Int. J. Syst. Evol. Microbiol.">
        <title>The Global Catalogue of Microorganisms (GCM) 10K type strain sequencing project: providing services to taxonomists for standard genome sequencing and annotation.</title>
        <authorList>
            <consortium name="The Broad Institute Genomics Platform"/>
            <consortium name="The Broad Institute Genome Sequencing Center for Infectious Disease"/>
            <person name="Wu L."/>
            <person name="Ma J."/>
        </authorList>
    </citation>
    <scope>NUCLEOTIDE SEQUENCE [LARGE SCALE GENOMIC DNA]</scope>
    <source>
        <strain evidence="5">JCM 3325</strain>
    </source>
</reference>
<dbReference type="Gene3D" id="3.10.620.30">
    <property type="match status" value="1"/>
</dbReference>
<sequence length="755" mass="77645">MDPVSRVRTVLASATVTMTVAASAPLLAAGYERSAPVVFVLAGTAIAAVAVASAAHRLLRGLGPLAVPAGLPVAALVLVALAVWSPGPVKEPVPAVVDAVLHSGARILTTAANPPATVDLLAFPVLAVWLAGAIATVLRRDGRVLPAVLPGTVLLCGAAALNPEATEPGYLSAALLAGAAAVALASAPRDDPDTARAGFTVAVRAPAAVRAQRSSLPRTAAAGTAVVCAVSLPGVGAAVAAPGVLEGWPVRASDPRRQGDAPEKPREVRNPLAYLSAWAADPNVPLMTLSGPPTSTRWVALAEFTGTVWLPDSSYRPAGPALPPPEVVPPRTTRTTVRVSVGNLPGDWVPVPGIATRVDSVAVGHDAVSGTLLSLDGPVAGRSYTAAGMVPDWNGWKGSGAAAASGAGYERYLRLPPGAPARLAEIATTAAGDGNAHQRAARIAEYLRDSYTFEPGAPGGHGYAELAELLVQPGRKGGGATSEQFAGAFAVLARAAGLPSRVVVGFGPGSGSGSGNHAIRTGDAVAWGEIYYEGLGWVPYDPNPRKRSEASPRPRPQERPDSDGTDRDGTSRDDADDLAGGGGRGAKPPLAGGGYTLLVVPPLALLLLLLGGVPLLRLRGLRRMRRGTAPERVLAGWTELLVAMRLAGLAMPASATTAEVSERLAAKLPETDPGRLRRLVMLVNAAGFGGPVTPDDAEFTSEQVRLLATGLRRSSSLPRRLSWWSDPRAPLWSARPSRLKRRVRTGSLRTSTVRR</sequence>
<comment type="caution">
    <text evidence="4">The sequence shown here is derived from an EMBL/GenBank/DDBJ whole genome shotgun (WGS) entry which is preliminary data.</text>
</comment>
<proteinExistence type="predicted"/>
<evidence type="ECO:0000259" key="3">
    <source>
        <dbReference type="SMART" id="SM00460"/>
    </source>
</evidence>
<name>A0ABP5VHP0_9ACTN</name>
<evidence type="ECO:0000313" key="4">
    <source>
        <dbReference type="EMBL" id="GAA2399692.1"/>
    </source>
</evidence>
<dbReference type="SMART" id="SM00460">
    <property type="entry name" value="TGc"/>
    <property type="match status" value="1"/>
</dbReference>
<feature type="transmembrane region" description="Helical" evidence="2">
    <location>
        <begin position="38"/>
        <end position="55"/>
    </location>
</feature>
<dbReference type="PANTHER" id="PTHR42736:SF1">
    <property type="entry name" value="PROTEIN-GLUTAMINE GAMMA-GLUTAMYLTRANSFERASE"/>
    <property type="match status" value="1"/>
</dbReference>
<protein>
    <recommendedName>
        <fullName evidence="3">Transglutaminase-like domain-containing protein</fullName>
    </recommendedName>
</protein>
<feature type="compositionally biased region" description="Basic and acidic residues" evidence="1">
    <location>
        <begin position="543"/>
        <end position="573"/>
    </location>
</feature>
<accession>A0ABP5VHP0</accession>
<keyword evidence="2" id="KW-0812">Transmembrane</keyword>
<dbReference type="InterPro" id="IPR038765">
    <property type="entry name" value="Papain-like_cys_pep_sf"/>
</dbReference>
<keyword evidence="2" id="KW-0472">Membrane</keyword>
<evidence type="ECO:0000256" key="1">
    <source>
        <dbReference type="SAM" id="MobiDB-lite"/>
    </source>
</evidence>
<dbReference type="SUPFAM" id="SSF54001">
    <property type="entry name" value="Cysteine proteinases"/>
    <property type="match status" value="1"/>
</dbReference>
<feature type="region of interest" description="Disordered" evidence="1">
    <location>
        <begin position="542"/>
        <end position="586"/>
    </location>
</feature>
<feature type="transmembrane region" description="Helical" evidence="2">
    <location>
        <begin position="594"/>
        <end position="616"/>
    </location>
</feature>
<dbReference type="InterPro" id="IPR052901">
    <property type="entry name" value="Bact_TGase-like"/>
</dbReference>
<dbReference type="Pfam" id="PF01841">
    <property type="entry name" value="Transglut_core"/>
    <property type="match status" value="1"/>
</dbReference>
<feature type="transmembrane region" description="Helical" evidence="2">
    <location>
        <begin position="220"/>
        <end position="245"/>
    </location>
</feature>
<feature type="domain" description="Transglutaminase-like" evidence="3">
    <location>
        <begin position="474"/>
        <end position="544"/>
    </location>
</feature>
<dbReference type="EMBL" id="BAAARW010000001">
    <property type="protein sequence ID" value="GAA2399692.1"/>
    <property type="molecule type" value="Genomic_DNA"/>
</dbReference>